<protein>
    <submittedName>
        <fullName evidence="2">Uncharacterized protein</fullName>
    </submittedName>
</protein>
<feature type="compositionally biased region" description="Basic and acidic residues" evidence="1">
    <location>
        <begin position="30"/>
        <end position="51"/>
    </location>
</feature>
<keyword evidence="3" id="KW-1185">Reference proteome</keyword>
<feature type="region of interest" description="Disordered" evidence="1">
    <location>
        <begin position="1"/>
        <end position="94"/>
    </location>
</feature>
<gene>
    <name evidence="2" type="ORF">BN9_040320</name>
</gene>
<evidence type="ECO:0000313" key="2">
    <source>
        <dbReference type="EMBL" id="CCI43248.1"/>
    </source>
</evidence>
<sequence length="135" mass="15924">MASRIGKKRSRSPNSRTYSEGQKHSRRSRYSIEKDHCSFRRSSCKDSLESKRLHRKKHEKEGKERKSKSKRKKKKRVLRKTGNESSDSNCSSNLETLRSAISGKKIKRKIKQSAADLQYEKKRQELLQFYNGIYD</sequence>
<reference evidence="2 3" key="1">
    <citation type="submission" date="2012-05" db="EMBL/GenBank/DDBJ databases">
        <title>Recombination and specialization in a pathogen metapopulation.</title>
        <authorList>
            <person name="Gardiner A."/>
            <person name="Kemen E."/>
            <person name="Schultz-Larsen T."/>
            <person name="MacLean D."/>
            <person name="Van Oosterhout C."/>
            <person name="Jones J.D.G."/>
        </authorList>
    </citation>
    <scope>NUCLEOTIDE SEQUENCE [LARGE SCALE GENOMIC DNA]</scope>
    <source>
        <strain evidence="2 3">Ac Nc2</strain>
    </source>
</reference>
<feature type="compositionally biased region" description="Basic residues" evidence="1">
    <location>
        <begin position="1"/>
        <end position="11"/>
    </location>
</feature>
<dbReference type="STRING" id="65357.A0A024G918"/>
<dbReference type="OrthoDB" id="8964048at2759"/>
<comment type="caution">
    <text evidence="2">The sequence shown here is derived from an EMBL/GenBank/DDBJ whole genome shotgun (WGS) entry which is preliminary data.</text>
</comment>
<feature type="compositionally biased region" description="Polar residues" evidence="1">
    <location>
        <begin position="83"/>
        <end position="94"/>
    </location>
</feature>
<evidence type="ECO:0000313" key="3">
    <source>
        <dbReference type="Proteomes" id="UP000053237"/>
    </source>
</evidence>
<dbReference type="AlphaFoldDB" id="A0A024G918"/>
<name>A0A024G918_9STRA</name>
<dbReference type="InParanoid" id="A0A024G918"/>
<accession>A0A024G918</accession>
<dbReference type="EMBL" id="CAIX01000046">
    <property type="protein sequence ID" value="CCI43248.1"/>
    <property type="molecule type" value="Genomic_DNA"/>
</dbReference>
<proteinExistence type="predicted"/>
<evidence type="ECO:0000256" key="1">
    <source>
        <dbReference type="SAM" id="MobiDB-lite"/>
    </source>
</evidence>
<organism evidence="2 3">
    <name type="scientific">Albugo candida</name>
    <dbReference type="NCBI Taxonomy" id="65357"/>
    <lineage>
        <taxon>Eukaryota</taxon>
        <taxon>Sar</taxon>
        <taxon>Stramenopiles</taxon>
        <taxon>Oomycota</taxon>
        <taxon>Peronosporomycetes</taxon>
        <taxon>Albuginales</taxon>
        <taxon>Albuginaceae</taxon>
        <taxon>Albugo</taxon>
    </lineage>
</organism>
<dbReference type="Proteomes" id="UP000053237">
    <property type="component" value="Unassembled WGS sequence"/>
</dbReference>
<feature type="compositionally biased region" description="Basic residues" evidence="1">
    <location>
        <begin position="65"/>
        <end position="79"/>
    </location>
</feature>